<evidence type="ECO:0000259" key="5">
    <source>
        <dbReference type="Pfam" id="PF00850"/>
    </source>
</evidence>
<dbReference type="FunFam" id="3.40.800.20:FF:000005">
    <property type="entry name" value="histone deacetylase 6"/>
    <property type="match status" value="1"/>
</dbReference>
<dbReference type="GO" id="GO:0016787">
    <property type="term" value="F:hydrolase activity"/>
    <property type="evidence" value="ECO:0007669"/>
    <property type="project" value="UniProtKB-KW"/>
</dbReference>
<accession>A0A1P8L005</accession>
<dbReference type="GO" id="GO:0000118">
    <property type="term" value="C:histone deacetylase complex"/>
    <property type="evidence" value="ECO:0007669"/>
    <property type="project" value="TreeGrafter"/>
</dbReference>
<dbReference type="PANTHER" id="PTHR10625:SF38">
    <property type="entry name" value="HISTONE DEACETYLASE 6, ISOFORM G"/>
    <property type="match status" value="1"/>
</dbReference>
<proteinExistence type="evidence at transcript level"/>
<sequence length="451" mass="50489">MNEVEDVVNNFNNLAINEVAINEGVVSSTDDRDNASNCKTHTCSHEEHLTTSVKEEREAQQKSATTALIYDERMQNYWCKSSPDHVERPARIESIFKKLNVEGLASRCMLLTPRFATKEEILLKHTEKHYKTIKSVKNKTLKQLLKLEENYDSIYFHKEVTEASFLSAGCTLEIVEQVLKGNVTNGAAVVRPPGHHALSHCSMGFCHFNNVALAAMLAVIKYNLHRVLIVDWDVHYGNGIHKMFESDPRVLYFSLHRFDNQFFWPCLAEGNYDAIGTGDGTGFNIHVAWNKKGMQDVDYMCAFTHILMPVATEYDPELILVSSGFDSGHGDPLGCCKVSPTGYAHMTKKLMSLANGKVVIVLEGGYNLNTISNSMAACVKTLLGDEVPPLKSGEASVSAVNSISNTLHAIQPYWKTLSVIDERFSIANRQQEEYVYESSSDDEKSPELMYD</sequence>
<dbReference type="InterPro" id="IPR023696">
    <property type="entry name" value="Ureohydrolase_dom_sf"/>
</dbReference>
<dbReference type="Gene3D" id="3.40.800.20">
    <property type="entry name" value="Histone deacetylase domain"/>
    <property type="match status" value="1"/>
</dbReference>
<evidence type="ECO:0000256" key="2">
    <source>
        <dbReference type="ARBA" id="ARBA00007738"/>
    </source>
</evidence>
<dbReference type="AlphaFoldDB" id="A0A1P8L005"/>
<name>A0A1P8L005_HYDEC</name>
<dbReference type="GO" id="GO:0004407">
    <property type="term" value="F:histone deacetylase activity"/>
    <property type="evidence" value="ECO:0007669"/>
    <property type="project" value="TreeGrafter"/>
</dbReference>
<evidence type="ECO:0000256" key="1">
    <source>
        <dbReference type="ARBA" id="ARBA00004123"/>
    </source>
</evidence>
<dbReference type="GO" id="GO:0040029">
    <property type="term" value="P:epigenetic regulation of gene expression"/>
    <property type="evidence" value="ECO:0007669"/>
    <property type="project" value="TreeGrafter"/>
</dbReference>
<dbReference type="InterPro" id="IPR000286">
    <property type="entry name" value="HDACs"/>
</dbReference>
<comment type="subcellular location">
    <subcellularLocation>
        <location evidence="1">Nucleus</location>
    </subcellularLocation>
</comment>
<evidence type="ECO:0000313" key="6">
    <source>
        <dbReference type="EMBL" id="APW77294.1"/>
    </source>
</evidence>
<organism evidence="6">
    <name type="scientific">Hydractinia echinata</name>
    <name type="common">Snail fur</name>
    <name type="synonym">Hermit crab hydroid</name>
    <dbReference type="NCBI Taxonomy" id="3283270"/>
    <lineage>
        <taxon>Eukaryota</taxon>
        <taxon>Metazoa</taxon>
        <taxon>Cnidaria</taxon>
        <taxon>Anthozoa</taxon>
        <taxon>Octocorallia</taxon>
        <taxon>Malacalcyonacea</taxon>
        <taxon>Cladiellidae</taxon>
        <taxon>Klyxum</taxon>
    </lineage>
</organism>
<protein>
    <submittedName>
        <fullName evidence="6">Hdac6</fullName>
    </submittedName>
</protein>
<evidence type="ECO:0000256" key="3">
    <source>
        <dbReference type="ARBA" id="ARBA00022801"/>
    </source>
</evidence>
<dbReference type="Pfam" id="PF00850">
    <property type="entry name" value="Hist_deacetyl"/>
    <property type="match status" value="1"/>
</dbReference>
<gene>
    <name evidence="6" type="primary">Hdac6</name>
</gene>
<keyword evidence="4" id="KW-0539">Nucleus</keyword>
<dbReference type="SUPFAM" id="SSF52768">
    <property type="entry name" value="Arginase/deacetylase"/>
    <property type="match status" value="1"/>
</dbReference>
<dbReference type="PANTHER" id="PTHR10625">
    <property type="entry name" value="HISTONE DEACETYLASE HDAC1-RELATED"/>
    <property type="match status" value="1"/>
</dbReference>
<keyword evidence="3" id="KW-0378">Hydrolase</keyword>
<evidence type="ECO:0000256" key="4">
    <source>
        <dbReference type="ARBA" id="ARBA00023242"/>
    </source>
</evidence>
<dbReference type="EMBL" id="KY273093">
    <property type="protein sequence ID" value="APW77294.1"/>
    <property type="molecule type" value="mRNA"/>
</dbReference>
<dbReference type="PRINTS" id="PR01270">
    <property type="entry name" value="HDASUPER"/>
</dbReference>
<feature type="domain" description="Histone deacetylase" evidence="5">
    <location>
        <begin position="85"/>
        <end position="382"/>
    </location>
</feature>
<comment type="similarity">
    <text evidence="2">Belongs to the histone deacetylase family. HD type 2 subfamily.</text>
</comment>
<reference evidence="6" key="1">
    <citation type="submission" date="2016-11" db="EMBL/GenBank/DDBJ databases">
        <title>An evolutionarily conserved SoxB-Hdac2 crosstalk regulates neurogenesis in a cnidarian.</title>
        <authorList>
            <person name="Flici H."/>
            <person name="Schnitzler C.E."/>
            <person name="Millane R.C."/>
            <person name="Govinden G."/>
            <person name="Houlihan A."/>
            <person name="Baxevanis A.D."/>
            <person name="Frank U."/>
        </authorList>
    </citation>
    <scope>NUCLEOTIDE SEQUENCE</scope>
</reference>
<dbReference type="InterPro" id="IPR023801">
    <property type="entry name" value="His_deacetylse_dom"/>
</dbReference>
<dbReference type="InterPro" id="IPR037138">
    <property type="entry name" value="His_deacetylse_dom_sf"/>
</dbReference>